<feature type="compositionally biased region" description="Pro residues" evidence="1">
    <location>
        <begin position="429"/>
        <end position="512"/>
    </location>
</feature>
<comment type="caution">
    <text evidence="2">The sequence shown here is derived from an EMBL/GenBank/DDBJ whole genome shotgun (WGS) entry which is preliminary data.</text>
</comment>
<dbReference type="PRINTS" id="PR01217">
    <property type="entry name" value="PRICHEXTENSN"/>
</dbReference>
<dbReference type="AlphaFoldDB" id="A0A835T0I6"/>
<feature type="region of interest" description="Disordered" evidence="1">
    <location>
        <begin position="339"/>
        <end position="530"/>
    </location>
</feature>
<organism evidence="2 3">
    <name type="scientific">Chlamydomonas incerta</name>
    <dbReference type="NCBI Taxonomy" id="51695"/>
    <lineage>
        <taxon>Eukaryota</taxon>
        <taxon>Viridiplantae</taxon>
        <taxon>Chlorophyta</taxon>
        <taxon>core chlorophytes</taxon>
        <taxon>Chlorophyceae</taxon>
        <taxon>CS clade</taxon>
        <taxon>Chlamydomonadales</taxon>
        <taxon>Chlamydomonadaceae</taxon>
        <taxon>Chlamydomonas</taxon>
    </lineage>
</organism>
<evidence type="ECO:0000313" key="3">
    <source>
        <dbReference type="Proteomes" id="UP000650467"/>
    </source>
</evidence>
<accession>A0A835T0I6</accession>
<protein>
    <submittedName>
        <fullName evidence="2">Uncharacterized protein</fullName>
    </submittedName>
</protein>
<proteinExistence type="predicted"/>
<reference evidence="2" key="1">
    <citation type="journal article" date="2020" name="bioRxiv">
        <title>Comparative genomics of Chlamydomonas.</title>
        <authorList>
            <person name="Craig R.J."/>
            <person name="Hasan A.R."/>
            <person name="Ness R.W."/>
            <person name="Keightley P.D."/>
        </authorList>
    </citation>
    <scope>NUCLEOTIDE SEQUENCE</scope>
    <source>
        <strain evidence="2">SAG 7.73</strain>
    </source>
</reference>
<dbReference type="Proteomes" id="UP000650467">
    <property type="component" value="Unassembled WGS sequence"/>
</dbReference>
<sequence length="530" mass="52291">MQAGAYSLFYAAQQASGASGAATQTAFSGFMESVCSLTDFLGAPGTDAAAGDGAAAAGGSGAAGGSAPGTTAAAAYALRLDSPEAQRAFGLAASVLTKAYLGAWDPAAYEEQWGWQAASPARTAVNLFVLAACVDASSSSSSPDAARAALGGFSAATMERASSIADYFAMYTDCIDSFAGRGVELARVSDAGGGPLVLRLTYRPPAGDDPLFESSSAVFEPPQLDAEGVACTLVEEKDTAGGGGGGGAGGGGAAGAGAGRVLATWTSANWTSSSADPDAAAGAGGLALRPLQPYRVSCYPDDGAPVGVSISSGLRVVCSLAGEAPQASVFPLVLFPGSGGGGGGEESSNSSPPMGGGPEPVPGPPALSPQSSPAPPGGGSYAPPYYGGGYPGPGTASHPPPYYGAAWHPYQAAPPSYAPPTHPDASEPTSPPQPQAPPLQPPSQPDPSPDPPSQPPLQPPSQPDQPSDPPSQPPLELEPPSPPPVKRPAPRPPAPQPNSRPVRQPPSQPPSAPVTQQPPDSGGFGDLPTE</sequence>
<gene>
    <name evidence="2" type="ORF">HXX76_010314</name>
</gene>
<name>A0A835T0I6_CHLIN</name>
<keyword evidence="3" id="KW-1185">Reference proteome</keyword>
<evidence type="ECO:0000313" key="2">
    <source>
        <dbReference type="EMBL" id="KAG2430215.1"/>
    </source>
</evidence>
<evidence type="ECO:0000256" key="1">
    <source>
        <dbReference type="SAM" id="MobiDB-lite"/>
    </source>
</evidence>
<dbReference type="EMBL" id="JAEHOC010000028">
    <property type="protein sequence ID" value="KAG2430215.1"/>
    <property type="molecule type" value="Genomic_DNA"/>
</dbReference>
<feature type="compositionally biased region" description="Pro residues" evidence="1">
    <location>
        <begin position="359"/>
        <end position="376"/>
    </location>
</feature>